<dbReference type="GO" id="GO:0006368">
    <property type="term" value="P:transcription elongation by RNA polymerase II"/>
    <property type="evidence" value="ECO:0007669"/>
    <property type="project" value="TreeGrafter"/>
</dbReference>
<reference evidence="13 14" key="1">
    <citation type="submission" date="2016-07" db="EMBL/GenBank/DDBJ databases">
        <title>Pervasive Adenine N6-methylation of Active Genes in Fungi.</title>
        <authorList>
            <consortium name="DOE Joint Genome Institute"/>
            <person name="Mondo S.J."/>
            <person name="Dannebaum R.O."/>
            <person name="Kuo R.C."/>
            <person name="Labutti K."/>
            <person name="Haridas S."/>
            <person name="Kuo A."/>
            <person name="Salamov A."/>
            <person name="Ahrendt S.R."/>
            <person name="Lipzen A."/>
            <person name="Sullivan W."/>
            <person name="Andreopoulos W.B."/>
            <person name="Clum A."/>
            <person name="Lindquist E."/>
            <person name="Daum C."/>
            <person name="Ramamoorthy G.K."/>
            <person name="Gryganskyi A."/>
            <person name="Culley D."/>
            <person name="Magnuson J.K."/>
            <person name="James T.Y."/>
            <person name="O'Malley M.A."/>
            <person name="Stajich J.E."/>
            <person name="Spatafora J.W."/>
            <person name="Visel A."/>
            <person name="Grigoriev I.V."/>
        </authorList>
    </citation>
    <scope>NUCLEOTIDE SEQUENCE [LARGE SCALE GENOMIC DNA]</scope>
    <source>
        <strain evidence="13 14">62-1032</strain>
    </source>
</reference>
<dbReference type="GO" id="GO:0006338">
    <property type="term" value="P:chromatin remodeling"/>
    <property type="evidence" value="ECO:0007669"/>
    <property type="project" value="InterPro"/>
</dbReference>
<dbReference type="InterPro" id="IPR043151">
    <property type="entry name" value="BAH_sf"/>
</dbReference>
<sequence length="861" mass="95235">MPLPQDAVGPLTSLVVSLINLQSPPSRDYPKRYYSALFRELPARELYPDYYVFIKEPRSLNGIVDSMKKGIYSSPHAVAYDLFLIWSNARQYNQQGSQVYADADLLESHMRKLWNERSPPLPPFANLLRPEHLNPPTAPAPAPAHIATPAPEKTIKRIKLTSSYSATPPPPPPQAHASISGTPAPARASAHLRVAGPGPSTPAPSTPSNPPLTLKLALKPPAPPSASAGPSYASASPMGTPGPAYTGGYDETPKEKKRSRERETTPGGTEKLRTERKREKKAREKAEKKAREKAEKEAAEAGREEQTPIIPGIPDVETGWMSADVGPNPREVYLDIIRKLREQTDANGRPLATPLLTVPDPTSRPDYHQIVKDPIALDIIENKARNGLYPSPEAFDRDLYHLFTVAKLFIRRDSPGSIYSDLIVLQRLYHELTKRRSALDPAPSLSGSLASVSVGPGNAAIKNEDSTIDAQTGLTSRVTLKDKIFLESINFKGQVFRSGDWVHLLNPDNPKKPIIGQIFKVYKRPDSPQRCISVCWYYRPEETVHPASRQFYENEVFKTGNFSDHSIEDFVERCLVMYHSKYVRGRPKAPVWTPGMPIYVCEHRYKDDVKIFKKIKNWPLCLPEEVRRHEYDFEPFPNEHVDQPLRVKSPFVRGVEGPGRLGESVGGQEAEQTKYHFLPGGEPTTPSVMKAVREQQRKKQEEEAAALAQRQAEVAAKAAATAPALYGHHPPTSNIVTLGSPAVASPSPATPIPIILRPDLAHSLSASSLQSPPQAQPQAPPTPVGPPPGATPAEIALMTESFAELPGNLKSKFRSDPLGDLLWFTAPSAQVPMVTKPSHSLEYLYWRAMQKKQGREEREGR</sequence>
<evidence type="ECO:0000256" key="3">
    <source>
        <dbReference type="ARBA" id="ARBA00022853"/>
    </source>
</evidence>
<feature type="coiled-coil region" evidence="9">
    <location>
        <begin position="690"/>
        <end position="718"/>
    </location>
</feature>
<evidence type="ECO:0000259" key="11">
    <source>
        <dbReference type="PROSITE" id="PS50014"/>
    </source>
</evidence>
<feature type="region of interest" description="Disordered" evidence="10">
    <location>
        <begin position="765"/>
        <end position="792"/>
    </location>
</feature>
<feature type="compositionally biased region" description="Pro residues" evidence="10">
    <location>
        <begin position="199"/>
        <end position="210"/>
    </location>
</feature>
<name>A0A1Y2FA15_9BASI</name>
<feature type="region of interest" description="Disordered" evidence="10">
    <location>
        <begin position="125"/>
        <end position="150"/>
    </location>
</feature>
<organism evidence="13 14">
    <name type="scientific">Leucosporidium creatinivorum</name>
    <dbReference type="NCBI Taxonomy" id="106004"/>
    <lineage>
        <taxon>Eukaryota</taxon>
        <taxon>Fungi</taxon>
        <taxon>Dikarya</taxon>
        <taxon>Basidiomycota</taxon>
        <taxon>Pucciniomycotina</taxon>
        <taxon>Microbotryomycetes</taxon>
        <taxon>Leucosporidiales</taxon>
        <taxon>Leucosporidium</taxon>
    </lineage>
</organism>
<dbReference type="SMART" id="SM00297">
    <property type="entry name" value="BROMO"/>
    <property type="match status" value="2"/>
</dbReference>
<dbReference type="InterPro" id="IPR001025">
    <property type="entry name" value="BAH_dom"/>
</dbReference>
<feature type="compositionally biased region" description="Pro residues" evidence="10">
    <location>
        <begin position="774"/>
        <end position="790"/>
    </location>
</feature>
<evidence type="ECO:0000256" key="2">
    <source>
        <dbReference type="ARBA" id="ARBA00022737"/>
    </source>
</evidence>
<accession>A0A1Y2FA15</accession>
<evidence type="ECO:0000256" key="8">
    <source>
        <dbReference type="PROSITE-ProRule" id="PRU00035"/>
    </source>
</evidence>
<evidence type="ECO:0000256" key="5">
    <source>
        <dbReference type="ARBA" id="ARBA00023117"/>
    </source>
</evidence>
<dbReference type="Proteomes" id="UP000193467">
    <property type="component" value="Unassembled WGS sequence"/>
</dbReference>
<dbReference type="GO" id="GO:0003682">
    <property type="term" value="F:chromatin binding"/>
    <property type="evidence" value="ECO:0007669"/>
    <property type="project" value="InterPro"/>
</dbReference>
<dbReference type="EMBL" id="MCGR01000024">
    <property type="protein sequence ID" value="ORY80739.1"/>
    <property type="molecule type" value="Genomic_DNA"/>
</dbReference>
<dbReference type="AlphaFoldDB" id="A0A1Y2FA15"/>
<keyword evidence="7" id="KW-0539">Nucleus</keyword>
<dbReference type="CDD" id="cd04717">
    <property type="entry name" value="BAH_polybromo"/>
    <property type="match status" value="1"/>
</dbReference>
<evidence type="ECO:0000256" key="7">
    <source>
        <dbReference type="ARBA" id="ARBA00023242"/>
    </source>
</evidence>
<dbReference type="SUPFAM" id="SSF47370">
    <property type="entry name" value="Bromodomain"/>
    <property type="match status" value="2"/>
</dbReference>
<evidence type="ECO:0000256" key="10">
    <source>
        <dbReference type="SAM" id="MobiDB-lite"/>
    </source>
</evidence>
<dbReference type="Pfam" id="PF00439">
    <property type="entry name" value="Bromodomain"/>
    <property type="match status" value="2"/>
</dbReference>
<feature type="domain" description="BAH" evidence="12">
    <location>
        <begin position="494"/>
        <end position="616"/>
    </location>
</feature>
<feature type="region of interest" description="Disordered" evidence="10">
    <location>
        <begin position="162"/>
        <end position="316"/>
    </location>
</feature>
<keyword evidence="4" id="KW-0805">Transcription regulation</keyword>
<keyword evidence="14" id="KW-1185">Reference proteome</keyword>
<feature type="compositionally biased region" description="Low complexity" evidence="10">
    <location>
        <begin position="211"/>
        <end position="237"/>
    </location>
</feature>
<dbReference type="OrthoDB" id="1742084at2759"/>
<gene>
    <name evidence="13" type="ORF">BCR35DRAFT_325164</name>
</gene>
<dbReference type="PRINTS" id="PR00503">
    <property type="entry name" value="BROMODOMAIN"/>
</dbReference>
<dbReference type="SMART" id="SM00439">
    <property type="entry name" value="BAH"/>
    <property type="match status" value="1"/>
</dbReference>
<dbReference type="PROSITE" id="PS51038">
    <property type="entry name" value="BAH"/>
    <property type="match status" value="1"/>
</dbReference>
<dbReference type="InParanoid" id="A0A1Y2FA15"/>
<dbReference type="CDD" id="cd04369">
    <property type="entry name" value="Bromodomain"/>
    <property type="match status" value="2"/>
</dbReference>
<evidence type="ECO:0000256" key="6">
    <source>
        <dbReference type="ARBA" id="ARBA00023163"/>
    </source>
</evidence>
<dbReference type="PROSITE" id="PS50014">
    <property type="entry name" value="BROMODOMAIN_2"/>
    <property type="match status" value="2"/>
</dbReference>
<dbReference type="Gene3D" id="2.30.30.490">
    <property type="match status" value="1"/>
</dbReference>
<evidence type="ECO:0000313" key="14">
    <source>
        <dbReference type="Proteomes" id="UP000193467"/>
    </source>
</evidence>
<keyword evidence="9" id="KW-0175">Coiled coil</keyword>
<evidence type="ECO:0000259" key="12">
    <source>
        <dbReference type="PROSITE" id="PS51038"/>
    </source>
</evidence>
<comment type="caution">
    <text evidence="13">The sequence shown here is derived from an EMBL/GenBank/DDBJ whole genome shotgun (WGS) entry which is preliminary data.</text>
</comment>
<proteinExistence type="predicted"/>
<dbReference type="PANTHER" id="PTHR16062">
    <property type="entry name" value="SWI/SNF-RELATED"/>
    <property type="match status" value="1"/>
</dbReference>
<feature type="domain" description="Bromo" evidence="11">
    <location>
        <begin position="347"/>
        <end position="417"/>
    </location>
</feature>
<feature type="compositionally biased region" description="Basic and acidic residues" evidence="10">
    <location>
        <begin position="251"/>
        <end position="306"/>
    </location>
</feature>
<evidence type="ECO:0000256" key="9">
    <source>
        <dbReference type="SAM" id="Coils"/>
    </source>
</evidence>
<dbReference type="Pfam" id="PF01426">
    <property type="entry name" value="BAH"/>
    <property type="match status" value="1"/>
</dbReference>
<protein>
    <submittedName>
        <fullName evidence="13">Uncharacterized protein</fullName>
    </submittedName>
</protein>
<keyword evidence="2" id="KW-0677">Repeat</keyword>
<keyword evidence="3" id="KW-0156">Chromatin regulator</keyword>
<keyword evidence="6" id="KW-0804">Transcription</keyword>
<dbReference type="InterPro" id="IPR001487">
    <property type="entry name" value="Bromodomain"/>
</dbReference>
<keyword evidence="5 8" id="KW-0103">Bromodomain</keyword>
<dbReference type="InterPro" id="IPR037382">
    <property type="entry name" value="Rsc/polybromo"/>
</dbReference>
<evidence type="ECO:0000313" key="13">
    <source>
        <dbReference type="EMBL" id="ORY80739.1"/>
    </source>
</evidence>
<dbReference type="Gene3D" id="1.20.920.10">
    <property type="entry name" value="Bromodomain-like"/>
    <property type="match status" value="2"/>
</dbReference>
<dbReference type="InterPro" id="IPR036427">
    <property type="entry name" value="Bromodomain-like_sf"/>
</dbReference>
<dbReference type="GO" id="GO:0016586">
    <property type="term" value="C:RSC-type complex"/>
    <property type="evidence" value="ECO:0007669"/>
    <property type="project" value="InterPro"/>
</dbReference>
<evidence type="ECO:0000256" key="1">
    <source>
        <dbReference type="ARBA" id="ARBA00004123"/>
    </source>
</evidence>
<evidence type="ECO:0000256" key="4">
    <source>
        <dbReference type="ARBA" id="ARBA00023015"/>
    </source>
</evidence>
<dbReference type="PANTHER" id="PTHR16062:SF21">
    <property type="entry name" value="CHROMATIN STRUCTURE-REMODELING COMPLEX SUBUNIT RSC1-RELATED"/>
    <property type="match status" value="1"/>
</dbReference>
<comment type="subcellular location">
    <subcellularLocation>
        <location evidence="1">Nucleus</location>
    </subcellularLocation>
</comment>
<feature type="domain" description="Bromo" evidence="11">
    <location>
        <begin position="30"/>
        <end position="100"/>
    </location>
</feature>
<dbReference type="STRING" id="106004.A0A1Y2FA15"/>